<sequence length="71" mass="8433">MDDNVRPHRALLVDEILESEDIRRMYWPTRSPDFNHIKYVWEALGSTIATHNPPARTIQKMKTALLNEWDQ</sequence>
<reference evidence="2" key="1">
    <citation type="submission" date="2020-08" db="EMBL/GenBank/DDBJ databases">
        <title>Multicomponent nature underlies the extraordinary mechanical properties of spider dragline silk.</title>
        <authorList>
            <person name="Kono N."/>
            <person name="Nakamura H."/>
            <person name="Mori M."/>
            <person name="Yoshida Y."/>
            <person name="Ohtoshi R."/>
            <person name="Malay A.D."/>
            <person name="Moran D.A.P."/>
            <person name="Tomita M."/>
            <person name="Numata K."/>
            <person name="Arakawa K."/>
        </authorList>
    </citation>
    <scope>NUCLEOTIDE SEQUENCE</scope>
</reference>
<proteinExistence type="predicted"/>
<evidence type="ECO:0000313" key="2">
    <source>
        <dbReference type="EMBL" id="GFX98319.1"/>
    </source>
</evidence>
<dbReference type="EMBL" id="BMAU01021201">
    <property type="protein sequence ID" value="GFX98319.1"/>
    <property type="molecule type" value="Genomic_DNA"/>
</dbReference>
<dbReference type="InterPro" id="IPR036397">
    <property type="entry name" value="RNaseH_sf"/>
</dbReference>
<gene>
    <name evidence="2" type="primary">tc1a_317</name>
    <name evidence="2" type="ORF">TNCV_4909621</name>
</gene>
<dbReference type="Pfam" id="PF13358">
    <property type="entry name" value="DDE_3"/>
    <property type="match status" value="1"/>
</dbReference>
<dbReference type="Proteomes" id="UP000887159">
    <property type="component" value="Unassembled WGS sequence"/>
</dbReference>
<dbReference type="AlphaFoldDB" id="A0A8X6RT05"/>
<protein>
    <submittedName>
        <fullName evidence="2">Transposable element Tc1 transposase</fullName>
    </submittedName>
</protein>
<dbReference type="GO" id="GO:0003676">
    <property type="term" value="F:nucleic acid binding"/>
    <property type="evidence" value="ECO:0007669"/>
    <property type="project" value="InterPro"/>
</dbReference>
<accession>A0A8X6RT05</accession>
<name>A0A8X6RT05_TRICX</name>
<evidence type="ECO:0000259" key="1">
    <source>
        <dbReference type="Pfam" id="PF13358"/>
    </source>
</evidence>
<comment type="caution">
    <text evidence="2">The sequence shown here is derived from an EMBL/GenBank/DDBJ whole genome shotgun (WGS) entry which is preliminary data.</text>
</comment>
<dbReference type="InterPro" id="IPR038717">
    <property type="entry name" value="Tc1-like_DDE_dom"/>
</dbReference>
<keyword evidence="3" id="KW-1185">Reference proteome</keyword>
<dbReference type="Gene3D" id="3.30.420.10">
    <property type="entry name" value="Ribonuclease H-like superfamily/Ribonuclease H"/>
    <property type="match status" value="1"/>
</dbReference>
<feature type="domain" description="Tc1-like transposase DDE" evidence="1">
    <location>
        <begin position="3"/>
        <end position="50"/>
    </location>
</feature>
<organism evidence="2 3">
    <name type="scientific">Trichonephila clavipes</name>
    <name type="common">Golden silk orbweaver</name>
    <name type="synonym">Nephila clavipes</name>
    <dbReference type="NCBI Taxonomy" id="2585209"/>
    <lineage>
        <taxon>Eukaryota</taxon>
        <taxon>Metazoa</taxon>
        <taxon>Ecdysozoa</taxon>
        <taxon>Arthropoda</taxon>
        <taxon>Chelicerata</taxon>
        <taxon>Arachnida</taxon>
        <taxon>Araneae</taxon>
        <taxon>Araneomorphae</taxon>
        <taxon>Entelegynae</taxon>
        <taxon>Araneoidea</taxon>
        <taxon>Nephilidae</taxon>
        <taxon>Trichonephila</taxon>
    </lineage>
</organism>
<evidence type="ECO:0000313" key="3">
    <source>
        <dbReference type="Proteomes" id="UP000887159"/>
    </source>
</evidence>